<name>A0ABU6TNN7_9FABA</name>
<keyword evidence="3" id="KW-1185">Reference proteome</keyword>
<feature type="compositionally biased region" description="Low complexity" evidence="1">
    <location>
        <begin position="28"/>
        <end position="43"/>
    </location>
</feature>
<dbReference type="EMBL" id="JASCZI010091471">
    <property type="protein sequence ID" value="MED6150429.1"/>
    <property type="molecule type" value="Genomic_DNA"/>
</dbReference>
<sequence length="176" mass="18591">MTKTTSRNSSPTRPSSTSSPAPTPPSPSSSRSPSIHPSKSLSSSYNNPCLDLALMAPIEEKEEEVAAAGGGAKISCFFAMTSKPDLKSILAASRMATLNARSEEPSRTFSHFLLLRRNDTSFFSTAAASALTATARASLQFVPLQPSICHCPSSAYRPAAVTHSRSTLPCSNLRAD</sequence>
<evidence type="ECO:0000313" key="3">
    <source>
        <dbReference type="Proteomes" id="UP001341840"/>
    </source>
</evidence>
<comment type="caution">
    <text evidence="2">The sequence shown here is derived from an EMBL/GenBank/DDBJ whole genome shotgun (WGS) entry which is preliminary data.</text>
</comment>
<dbReference type="Proteomes" id="UP001341840">
    <property type="component" value="Unassembled WGS sequence"/>
</dbReference>
<organism evidence="2 3">
    <name type="scientific">Stylosanthes scabra</name>
    <dbReference type="NCBI Taxonomy" id="79078"/>
    <lineage>
        <taxon>Eukaryota</taxon>
        <taxon>Viridiplantae</taxon>
        <taxon>Streptophyta</taxon>
        <taxon>Embryophyta</taxon>
        <taxon>Tracheophyta</taxon>
        <taxon>Spermatophyta</taxon>
        <taxon>Magnoliopsida</taxon>
        <taxon>eudicotyledons</taxon>
        <taxon>Gunneridae</taxon>
        <taxon>Pentapetalae</taxon>
        <taxon>rosids</taxon>
        <taxon>fabids</taxon>
        <taxon>Fabales</taxon>
        <taxon>Fabaceae</taxon>
        <taxon>Papilionoideae</taxon>
        <taxon>50 kb inversion clade</taxon>
        <taxon>dalbergioids sensu lato</taxon>
        <taxon>Dalbergieae</taxon>
        <taxon>Pterocarpus clade</taxon>
        <taxon>Stylosanthes</taxon>
    </lineage>
</organism>
<evidence type="ECO:0000256" key="1">
    <source>
        <dbReference type="SAM" id="MobiDB-lite"/>
    </source>
</evidence>
<evidence type="ECO:0000313" key="2">
    <source>
        <dbReference type="EMBL" id="MED6150429.1"/>
    </source>
</evidence>
<reference evidence="2 3" key="1">
    <citation type="journal article" date="2023" name="Plants (Basel)">
        <title>Bridging the Gap: Combining Genomics and Transcriptomics Approaches to Understand Stylosanthes scabra, an Orphan Legume from the Brazilian Caatinga.</title>
        <authorList>
            <person name="Ferreira-Neto J.R.C."/>
            <person name="da Silva M.D."/>
            <person name="Binneck E."/>
            <person name="de Melo N.F."/>
            <person name="da Silva R.H."/>
            <person name="de Melo A.L.T.M."/>
            <person name="Pandolfi V."/>
            <person name="Bustamante F.O."/>
            <person name="Brasileiro-Vidal A.C."/>
            <person name="Benko-Iseppon A.M."/>
        </authorList>
    </citation>
    <scope>NUCLEOTIDE SEQUENCE [LARGE SCALE GENOMIC DNA]</scope>
    <source>
        <tissue evidence="2">Leaves</tissue>
    </source>
</reference>
<proteinExistence type="predicted"/>
<feature type="compositionally biased region" description="Low complexity" evidence="1">
    <location>
        <begin position="1"/>
        <end position="20"/>
    </location>
</feature>
<protein>
    <submittedName>
        <fullName evidence="2">Uncharacterized protein</fullName>
    </submittedName>
</protein>
<feature type="region of interest" description="Disordered" evidence="1">
    <location>
        <begin position="1"/>
        <end position="43"/>
    </location>
</feature>
<accession>A0ABU6TNN7</accession>
<gene>
    <name evidence="2" type="ORF">PIB30_072211</name>
</gene>